<dbReference type="CDD" id="cd12148">
    <property type="entry name" value="fungal_TF_MHR"/>
    <property type="match status" value="1"/>
</dbReference>
<evidence type="ECO:0000313" key="10">
    <source>
        <dbReference type="Proteomes" id="UP001220324"/>
    </source>
</evidence>
<feature type="region of interest" description="Disordered" evidence="7">
    <location>
        <begin position="28"/>
        <end position="58"/>
    </location>
</feature>
<sequence length="716" mass="80316">MPCGPCIKSHPSLDCAYVDEGKAALEARLESSRLSEQDNSSHSDEQHVSSGAGQSSADRARIAQLERSIKVLQGRVQDLEQNAVHDSQGRQADAGTQKSSGTIDHIAGRPSGSEQPQTFISPLAPRIKNENGRIKLFGTTHWALVFQQFRILRQVRSTASYTNGEHNSISKSLIDIRKLRHRIKGRQAPRLADPAPGLLSDLPTREICNELVQHYLRTLGMIYRVLHVPTFNQEYERFWEDPQLASRGFVLKLLLILAIGSIFHCKPGPLNELGMPIQRWVYAAQWWLSGPFSKEIGNLEGLQVYCLLLICRQAYAMDKEWNWMSAGTLLRQAVSQGLHRDPCNFPTISVFDGELRRRIWATILELNVQLAIDAAMPPLLAEADYDTRPPANIDDEDIDPSTTVLPPFNFKISLQTPRCKFCSCGSVLTSACKEMAALSRVYTASTRRSIYRPTQFHHRVMDTLLRRFLLNLYRPFAIQAAKDPRFYLARKLSLDSALVMASYGEVPEGVPDTDRQPYQDFQRLAFSGSGLFKAHLSLDVMIVISSELITQFEEEFGAHPEGFSPFTPTAVDQIANAARIPLIQALERIKGHLYTSLEVGIPSMKRYCLLVGVLAQLQPIPRDEQSNWDQIREAFMASMETCRTLLEQHITEFQVTEDEALQATIGDSSIWTPESTFGSSLGSDFMFPGLGLEDLNFWDLPSFVDASAFDPPKIGF</sequence>
<dbReference type="InterPro" id="IPR051430">
    <property type="entry name" value="Fungal_TF_Env_Response"/>
</dbReference>
<dbReference type="EMBL" id="JAQIZZ010000008">
    <property type="protein sequence ID" value="KAJ5526171.1"/>
    <property type="molecule type" value="Genomic_DNA"/>
</dbReference>
<dbReference type="Proteomes" id="UP001220324">
    <property type="component" value="Unassembled WGS sequence"/>
</dbReference>
<evidence type="ECO:0000313" key="9">
    <source>
        <dbReference type="EMBL" id="KAJ5526171.1"/>
    </source>
</evidence>
<keyword evidence="6" id="KW-0539">Nucleus</keyword>
<dbReference type="InterPro" id="IPR007219">
    <property type="entry name" value="XnlR_reg_dom"/>
</dbReference>
<dbReference type="GO" id="GO:0000978">
    <property type="term" value="F:RNA polymerase II cis-regulatory region sequence-specific DNA binding"/>
    <property type="evidence" value="ECO:0007669"/>
    <property type="project" value="TreeGrafter"/>
</dbReference>
<name>A0AAD6CMT7_9EURO</name>
<evidence type="ECO:0000256" key="5">
    <source>
        <dbReference type="ARBA" id="ARBA00023163"/>
    </source>
</evidence>
<feature type="compositionally biased region" description="Basic and acidic residues" evidence="7">
    <location>
        <begin position="28"/>
        <end position="47"/>
    </location>
</feature>
<gene>
    <name evidence="9" type="ORF">N7494_012821</name>
</gene>
<proteinExistence type="predicted"/>
<keyword evidence="1" id="KW-0479">Metal-binding</keyword>
<evidence type="ECO:0000256" key="6">
    <source>
        <dbReference type="ARBA" id="ARBA00023242"/>
    </source>
</evidence>
<keyword evidence="2" id="KW-0862">Zinc</keyword>
<dbReference type="Pfam" id="PF04082">
    <property type="entry name" value="Fungal_trans"/>
    <property type="match status" value="1"/>
</dbReference>
<organism evidence="9 10">
    <name type="scientific">Penicillium frequentans</name>
    <dbReference type="NCBI Taxonomy" id="3151616"/>
    <lineage>
        <taxon>Eukaryota</taxon>
        <taxon>Fungi</taxon>
        <taxon>Dikarya</taxon>
        <taxon>Ascomycota</taxon>
        <taxon>Pezizomycotina</taxon>
        <taxon>Eurotiomycetes</taxon>
        <taxon>Eurotiomycetidae</taxon>
        <taxon>Eurotiales</taxon>
        <taxon>Aspergillaceae</taxon>
        <taxon>Penicillium</taxon>
    </lineage>
</organism>
<evidence type="ECO:0000256" key="3">
    <source>
        <dbReference type="ARBA" id="ARBA00023015"/>
    </source>
</evidence>
<evidence type="ECO:0000256" key="1">
    <source>
        <dbReference type="ARBA" id="ARBA00022723"/>
    </source>
</evidence>
<reference evidence="9 10" key="1">
    <citation type="journal article" date="2023" name="IMA Fungus">
        <title>Comparative genomic study of the Penicillium genus elucidates a diverse pangenome and 15 lateral gene transfer events.</title>
        <authorList>
            <person name="Petersen C."/>
            <person name="Sorensen T."/>
            <person name="Nielsen M.R."/>
            <person name="Sondergaard T.E."/>
            <person name="Sorensen J.L."/>
            <person name="Fitzpatrick D.A."/>
            <person name="Frisvad J.C."/>
            <person name="Nielsen K.L."/>
        </authorList>
    </citation>
    <scope>NUCLEOTIDE SEQUENCE [LARGE SCALE GENOMIC DNA]</scope>
    <source>
        <strain evidence="9 10">IBT 35679</strain>
    </source>
</reference>
<dbReference type="GO" id="GO:0005634">
    <property type="term" value="C:nucleus"/>
    <property type="evidence" value="ECO:0007669"/>
    <property type="project" value="TreeGrafter"/>
</dbReference>
<keyword evidence="4" id="KW-0238">DNA-binding</keyword>
<feature type="compositionally biased region" description="Polar residues" evidence="7">
    <location>
        <begin position="48"/>
        <end position="57"/>
    </location>
</feature>
<evidence type="ECO:0000256" key="2">
    <source>
        <dbReference type="ARBA" id="ARBA00022833"/>
    </source>
</evidence>
<keyword evidence="3" id="KW-0805">Transcription regulation</keyword>
<evidence type="ECO:0000256" key="4">
    <source>
        <dbReference type="ARBA" id="ARBA00023125"/>
    </source>
</evidence>
<dbReference type="PANTHER" id="PTHR31944:SF129">
    <property type="entry name" value="ASPYRIDONES CLUSTER REGULATOR APDR-RELATED"/>
    <property type="match status" value="1"/>
</dbReference>
<dbReference type="AlphaFoldDB" id="A0AAD6CMT7"/>
<dbReference type="SMART" id="SM00906">
    <property type="entry name" value="Fungal_trans"/>
    <property type="match status" value="1"/>
</dbReference>
<accession>A0AAD6CMT7</accession>
<feature type="domain" description="Xylanolytic transcriptional activator regulatory" evidence="8">
    <location>
        <begin position="322"/>
        <end position="396"/>
    </location>
</feature>
<keyword evidence="10" id="KW-1185">Reference proteome</keyword>
<evidence type="ECO:0000256" key="7">
    <source>
        <dbReference type="SAM" id="MobiDB-lite"/>
    </source>
</evidence>
<dbReference type="PANTHER" id="PTHR31944">
    <property type="entry name" value="HEME-RESPONSIVE ZINC FINGER TRANSCRIPTION FACTOR HAP1"/>
    <property type="match status" value="1"/>
</dbReference>
<protein>
    <recommendedName>
        <fullName evidence="8">Xylanolytic transcriptional activator regulatory domain-containing protein</fullName>
    </recommendedName>
</protein>
<feature type="region of interest" description="Disordered" evidence="7">
    <location>
        <begin position="81"/>
        <end position="119"/>
    </location>
</feature>
<evidence type="ECO:0000259" key="8">
    <source>
        <dbReference type="SMART" id="SM00906"/>
    </source>
</evidence>
<keyword evidence="5" id="KW-0804">Transcription</keyword>
<comment type="caution">
    <text evidence="9">The sequence shown here is derived from an EMBL/GenBank/DDBJ whole genome shotgun (WGS) entry which is preliminary data.</text>
</comment>
<dbReference type="GO" id="GO:0006351">
    <property type="term" value="P:DNA-templated transcription"/>
    <property type="evidence" value="ECO:0007669"/>
    <property type="project" value="InterPro"/>
</dbReference>
<dbReference type="GO" id="GO:0008270">
    <property type="term" value="F:zinc ion binding"/>
    <property type="evidence" value="ECO:0007669"/>
    <property type="project" value="InterPro"/>
</dbReference>
<dbReference type="GO" id="GO:0001228">
    <property type="term" value="F:DNA-binding transcription activator activity, RNA polymerase II-specific"/>
    <property type="evidence" value="ECO:0007669"/>
    <property type="project" value="TreeGrafter"/>
</dbReference>